<accession>A1WI64</accession>
<dbReference type="OrthoDB" id="8678477at2"/>
<protein>
    <submittedName>
        <fullName evidence="3">Uncharacterized protein UPF0065</fullName>
    </submittedName>
</protein>
<dbReference type="InterPro" id="IPR005064">
    <property type="entry name" value="BUG"/>
</dbReference>
<dbReference type="PANTHER" id="PTHR42928">
    <property type="entry name" value="TRICARBOXYLATE-BINDING PROTEIN"/>
    <property type="match status" value="1"/>
</dbReference>
<proteinExistence type="inferred from homology"/>
<evidence type="ECO:0000256" key="2">
    <source>
        <dbReference type="SAM" id="SignalP"/>
    </source>
</evidence>
<dbReference type="Pfam" id="PF03401">
    <property type="entry name" value="TctC"/>
    <property type="match status" value="1"/>
</dbReference>
<dbReference type="Gene3D" id="3.40.190.10">
    <property type="entry name" value="Periplasmic binding protein-like II"/>
    <property type="match status" value="1"/>
</dbReference>
<dbReference type="STRING" id="391735.Veis_1562"/>
<comment type="similarity">
    <text evidence="1">Belongs to the UPF0065 (bug) family.</text>
</comment>
<evidence type="ECO:0000256" key="1">
    <source>
        <dbReference type="ARBA" id="ARBA00006987"/>
    </source>
</evidence>
<dbReference type="HOGENOM" id="CLU_045683_0_1_4"/>
<feature type="signal peptide" evidence="2">
    <location>
        <begin position="1"/>
        <end position="22"/>
    </location>
</feature>
<evidence type="ECO:0000313" key="3">
    <source>
        <dbReference type="EMBL" id="ABM57321.1"/>
    </source>
</evidence>
<sequence length="322" mass="33369">MPIRLVALLFSFALTGAGTAQAQSYPSRPIKVVVPFAAGGPQDGIIRMLSQKAAVGLGQSFVIENKAGAGGLIAADQVAKAPADGHVLLMASGGQVSVAAAVRSNLSYDPQKDLVAIVQLVDTPMVLVVPDAMPVANLADFIALAKSKPGALTFASTGTGTISHLIGDAFKYAADIDILHVPYKGAAQGLPDLLAGQVNAMFTSAAAAHGYLSAKRLRALALASDVRLPSLPDVPTFAQAGIKGLAIPVWVGLMAPRGVPPEVVDRLNSEFVKVLKDPAIKQQLQTMGAIVIGSTPAQFAATVHEDIARWKQVVARNHLKLD</sequence>
<name>A1WI64_VEREI</name>
<dbReference type="AlphaFoldDB" id="A1WI64"/>
<dbReference type="SUPFAM" id="SSF53850">
    <property type="entry name" value="Periplasmic binding protein-like II"/>
    <property type="match status" value="1"/>
</dbReference>
<dbReference type="InterPro" id="IPR042100">
    <property type="entry name" value="Bug_dom1"/>
</dbReference>
<dbReference type="EMBL" id="CP000542">
    <property type="protein sequence ID" value="ABM57321.1"/>
    <property type="molecule type" value="Genomic_DNA"/>
</dbReference>
<dbReference type="PANTHER" id="PTHR42928:SF5">
    <property type="entry name" value="BLR1237 PROTEIN"/>
    <property type="match status" value="1"/>
</dbReference>
<dbReference type="RefSeq" id="WP_011809328.1">
    <property type="nucleotide sequence ID" value="NC_008786.1"/>
</dbReference>
<gene>
    <name evidence="3" type="ordered locus">Veis_1562</name>
</gene>
<keyword evidence="4" id="KW-1185">Reference proteome</keyword>
<dbReference type="Gene3D" id="3.40.190.150">
    <property type="entry name" value="Bordetella uptake gene, domain 1"/>
    <property type="match status" value="1"/>
</dbReference>
<feature type="chain" id="PRO_5002640455" evidence="2">
    <location>
        <begin position="23"/>
        <end position="322"/>
    </location>
</feature>
<dbReference type="PIRSF" id="PIRSF017082">
    <property type="entry name" value="YflP"/>
    <property type="match status" value="1"/>
</dbReference>
<dbReference type="KEGG" id="vei:Veis_1562"/>
<evidence type="ECO:0000313" key="4">
    <source>
        <dbReference type="Proteomes" id="UP000000374"/>
    </source>
</evidence>
<organism evidence="3 4">
    <name type="scientific">Verminephrobacter eiseniae (strain EF01-2)</name>
    <dbReference type="NCBI Taxonomy" id="391735"/>
    <lineage>
        <taxon>Bacteria</taxon>
        <taxon>Pseudomonadati</taxon>
        <taxon>Pseudomonadota</taxon>
        <taxon>Betaproteobacteria</taxon>
        <taxon>Burkholderiales</taxon>
        <taxon>Comamonadaceae</taxon>
        <taxon>Verminephrobacter</taxon>
    </lineage>
</organism>
<dbReference type="eggNOG" id="COG3181">
    <property type="taxonomic scope" value="Bacteria"/>
</dbReference>
<dbReference type="CDD" id="cd07012">
    <property type="entry name" value="PBP2_Bug_TTT"/>
    <property type="match status" value="1"/>
</dbReference>
<reference evidence="4" key="1">
    <citation type="submission" date="2006-12" db="EMBL/GenBank/DDBJ databases">
        <title>Complete sequence of chromosome 1 of Verminephrobacter eiseniae EF01-2.</title>
        <authorList>
            <person name="Copeland A."/>
            <person name="Lucas S."/>
            <person name="Lapidus A."/>
            <person name="Barry K."/>
            <person name="Detter J.C."/>
            <person name="Glavina del Rio T."/>
            <person name="Dalin E."/>
            <person name="Tice H."/>
            <person name="Pitluck S."/>
            <person name="Chertkov O."/>
            <person name="Brettin T."/>
            <person name="Bruce D."/>
            <person name="Han C."/>
            <person name="Tapia R."/>
            <person name="Gilna P."/>
            <person name="Schmutz J."/>
            <person name="Larimer F."/>
            <person name="Land M."/>
            <person name="Hauser L."/>
            <person name="Kyrpides N."/>
            <person name="Kim E."/>
            <person name="Stahl D."/>
            <person name="Richardson P."/>
        </authorList>
    </citation>
    <scope>NUCLEOTIDE SEQUENCE [LARGE SCALE GENOMIC DNA]</scope>
    <source>
        <strain evidence="4">EF01-2</strain>
    </source>
</reference>
<dbReference type="GeneID" id="76460180"/>
<dbReference type="Proteomes" id="UP000000374">
    <property type="component" value="Chromosome"/>
</dbReference>
<keyword evidence="2" id="KW-0732">Signal</keyword>